<keyword evidence="1" id="KW-0472">Membrane</keyword>
<dbReference type="AlphaFoldDB" id="A0A9J5YC44"/>
<sequence length="62" mass="6863">MTILCKKLESFGVVVTASSVYGLLVVLYVVEFCNGNLELYLSGCSTELGCFYFGVPWLWGKD</sequence>
<proteinExistence type="predicted"/>
<keyword evidence="3" id="KW-1185">Reference proteome</keyword>
<keyword evidence="1" id="KW-1133">Transmembrane helix</keyword>
<evidence type="ECO:0000313" key="3">
    <source>
        <dbReference type="Proteomes" id="UP000824120"/>
    </source>
</evidence>
<organism evidence="2 3">
    <name type="scientific">Solanum commersonii</name>
    <name type="common">Commerson's wild potato</name>
    <name type="synonym">Commerson's nightshade</name>
    <dbReference type="NCBI Taxonomy" id="4109"/>
    <lineage>
        <taxon>Eukaryota</taxon>
        <taxon>Viridiplantae</taxon>
        <taxon>Streptophyta</taxon>
        <taxon>Embryophyta</taxon>
        <taxon>Tracheophyta</taxon>
        <taxon>Spermatophyta</taxon>
        <taxon>Magnoliopsida</taxon>
        <taxon>eudicotyledons</taxon>
        <taxon>Gunneridae</taxon>
        <taxon>Pentapetalae</taxon>
        <taxon>asterids</taxon>
        <taxon>lamiids</taxon>
        <taxon>Solanales</taxon>
        <taxon>Solanaceae</taxon>
        <taxon>Solanoideae</taxon>
        <taxon>Solaneae</taxon>
        <taxon>Solanum</taxon>
    </lineage>
</organism>
<name>A0A9J5YC44_SOLCO</name>
<protein>
    <submittedName>
        <fullName evidence="2">Uncharacterized protein</fullName>
    </submittedName>
</protein>
<feature type="transmembrane region" description="Helical" evidence="1">
    <location>
        <begin position="12"/>
        <end position="30"/>
    </location>
</feature>
<reference evidence="2 3" key="1">
    <citation type="submission" date="2020-09" db="EMBL/GenBank/DDBJ databases">
        <title>De no assembly of potato wild relative species, Solanum commersonii.</title>
        <authorList>
            <person name="Cho K."/>
        </authorList>
    </citation>
    <scope>NUCLEOTIDE SEQUENCE [LARGE SCALE GENOMIC DNA]</scope>
    <source>
        <strain evidence="2">LZ3.2</strain>
        <tissue evidence="2">Leaf</tissue>
    </source>
</reference>
<gene>
    <name evidence="2" type="ORF">H5410_038368</name>
</gene>
<dbReference type="EMBL" id="JACXVP010000007">
    <property type="protein sequence ID" value="KAG5597136.1"/>
    <property type="molecule type" value="Genomic_DNA"/>
</dbReference>
<evidence type="ECO:0000256" key="1">
    <source>
        <dbReference type="SAM" id="Phobius"/>
    </source>
</evidence>
<feature type="transmembrane region" description="Helical" evidence="1">
    <location>
        <begin position="37"/>
        <end position="59"/>
    </location>
</feature>
<keyword evidence="1" id="KW-0812">Transmembrane</keyword>
<comment type="caution">
    <text evidence="2">The sequence shown here is derived from an EMBL/GenBank/DDBJ whole genome shotgun (WGS) entry which is preliminary data.</text>
</comment>
<accession>A0A9J5YC44</accession>
<dbReference type="Proteomes" id="UP000824120">
    <property type="component" value="Chromosome 7"/>
</dbReference>
<evidence type="ECO:0000313" key="2">
    <source>
        <dbReference type="EMBL" id="KAG5597136.1"/>
    </source>
</evidence>